<name>A0A0C5VU96_9GAMM</name>
<dbReference type="Proteomes" id="UP000032266">
    <property type="component" value="Chromosome"/>
</dbReference>
<accession>A0A0C5VU96</accession>
<evidence type="ECO:0000313" key="3">
    <source>
        <dbReference type="Proteomes" id="UP000032266"/>
    </source>
</evidence>
<reference evidence="2 3" key="1">
    <citation type="submission" date="2014-01" db="EMBL/GenBank/DDBJ databases">
        <title>Full genme sequencing of cellulolytic bacterium Gynuella sunshinyii YC6258T gen. nov., sp. nov.</title>
        <authorList>
            <person name="Khan H."/>
            <person name="Chung E.J."/>
            <person name="Chung Y.R."/>
        </authorList>
    </citation>
    <scope>NUCLEOTIDE SEQUENCE [LARGE SCALE GENOMIC DNA]</scope>
    <source>
        <strain evidence="2 3">YC6258</strain>
    </source>
</reference>
<keyword evidence="1" id="KW-0472">Membrane</keyword>
<dbReference type="AlphaFoldDB" id="A0A0C5VU96"/>
<dbReference type="HOGENOM" id="CLU_2935059_0_0_6"/>
<evidence type="ECO:0000256" key="1">
    <source>
        <dbReference type="SAM" id="Phobius"/>
    </source>
</evidence>
<organism evidence="2 3">
    <name type="scientific">Gynuella sunshinyii YC6258</name>
    <dbReference type="NCBI Taxonomy" id="1445510"/>
    <lineage>
        <taxon>Bacteria</taxon>
        <taxon>Pseudomonadati</taxon>
        <taxon>Pseudomonadota</taxon>
        <taxon>Gammaproteobacteria</taxon>
        <taxon>Oceanospirillales</taxon>
        <taxon>Saccharospirillaceae</taxon>
        <taxon>Gynuella</taxon>
    </lineage>
</organism>
<dbReference type="EMBL" id="CP007142">
    <property type="protein sequence ID" value="AJQ93979.1"/>
    <property type="molecule type" value="Genomic_DNA"/>
</dbReference>
<proteinExistence type="predicted"/>
<gene>
    <name evidence="2" type="ORF">YC6258_01934</name>
</gene>
<keyword evidence="3" id="KW-1185">Reference proteome</keyword>
<evidence type="ECO:0000313" key="2">
    <source>
        <dbReference type="EMBL" id="AJQ93979.1"/>
    </source>
</evidence>
<feature type="transmembrane region" description="Helical" evidence="1">
    <location>
        <begin position="13"/>
        <end position="31"/>
    </location>
</feature>
<sequence>MVAATTINTISDILVIMITVILSKTMLIPAMKNNRHSLNRIGKQAVGKYYRSDGCFHDRR</sequence>
<dbReference type="KEGG" id="gsn:YC6258_01934"/>
<protein>
    <submittedName>
        <fullName evidence="2">Uncharacterized protein</fullName>
    </submittedName>
</protein>
<keyword evidence="1" id="KW-0812">Transmembrane</keyword>
<keyword evidence="1" id="KW-1133">Transmembrane helix</keyword>